<keyword evidence="3" id="KW-0963">Cytoplasm</keyword>
<feature type="compositionally biased region" description="Basic and acidic residues" evidence="5">
    <location>
        <begin position="206"/>
        <end position="218"/>
    </location>
</feature>
<evidence type="ECO:0000256" key="4">
    <source>
        <dbReference type="ARBA" id="ARBA00022664"/>
    </source>
</evidence>
<reference evidence="6 7" key="1">
    <citation type="submission" date="2017-10" db="EMBL/GenBank/DDBJ databases">
        <title>A novel species of cold-tolerant Malassezia isolated from bats.</title>
        <authorList>
            <person name="Lorch J.M."/>
            <person name="Palmer J.M."/>
            <person name="Vanderwolf K.J."/>
            <person name="Schmidt K.Z."/>
            <person name="Verant M.L."/>
            <person name="Weller T.J."/>
            <person name="Blehert D.S."/>
        </authorList>
    </citation>
    <scope>NUCLEOTIDE SEQUENCE [LARGE SCALE GENOMIC DNA]</scope>
    <source>
        <strain evidence="6 7">NWHC:44797-103</strain>
    </source>
</reference>
<feature type="region of interest" description="Disordered" evidence="5">
    <location>
        <begin position="205"/>
        <end position="226"/>
    </location>
</feature>
<dbReference type="GO" id="GO:0008047">
    <property type="term" value="F:enzyme activator activity"/>
    <property type="evidence" value="ECO:0007669"/>
    <property type="project" value="InterPro"/>
</dbReference>
<dbReference type="Proteomes" id="UP000232875">
    <property type="component" value="Unassembled WGS sequence"/>
</dbReference>
<dbReference type="SUPFAM" id="SSF50729">
    <property type="entry name" value="PH domain-like"/>
    <property type="match status" value="1"/>
</dbReference>
<comment type="similarity">
    <text evidence="2">Belongs to the DCP1 family.</text>
</comment>
<protein>
    <submittedName>
        <fullName evidence="6">Uncharacterized protein</fullName>
    </submittedName>
</protein>
<dbReference type="Pfam" id="PF06058">
    <property type="entry name" value="DCP1"/>
    <property type="match status" value="1"/>
</dbReference>
<name>A0A2N1JDN5_9BASI</name>
<evidence type="ECO:0000256" key="3">
    <source>
        <dbReference type="ARBA" id="ARBA00022490"/>
    </source>
</evidence>
<dbReference type="PANTHER" id="PTHR16290:SF0">
    <property type="entry name" value="DECAPPING PROTEIN 1, ISOFORM A"/>
    <property type="match status" value="1"/>
</dbReference>
<sequence>MDLDARLDLNTRVLRRTDPHAAQILGVASFAVLYSYEKDWVFNRNGPENFVVGVTPEDDIELTNEFIIYRPESDTAGAADEGDIYGIWIFEPSQLEQFGKMILDLQKAPYPPKEPAPGPIDIDALFGAAHVPQKQNGQAHVFTESERTGASILNALFRDAAPAALAEASSVQANDSSTPPVAETLTVEQRGASINFDDLFAGQAPHSKEEDAAPHSDADAGADADADADAHSRLARLLNGARLEERVPRDETLQRDEFVHALVSLLYKDASLVDDLYARYLAR</sequence>
<keyword evidence="7" id="KW-1185">Reference proteome</keyword>
<dbReference type="AlphaFoldDB" id="A0A2N1JDN5"/>
<dbReference type="InterPro" id="IPR011993">
    <property type="entry name" value="PH-like_dom_sf"/>
</dbReference>
<evidence type="ECO:0000313" key="7">
    <source>
        <dbReference type="Proteomes" id="UP000232875"/>
    </source>
</evidence>
<dbReference type="PANTHER" id="PTHR16290">
    <property type="entry name" value="TRANSCRIPTION FACTOR SMIF DECAPPING ENZYME DCP1"/>
    <property type="match status" value="1"/>
</dbReference>
<dbReference type="GO" id="GO:0003729">
    <property type="term" value="F:mRNA binding"/>
    <property type="evidence" value="ECO:0007669"/>
    <property type="project" value="TreeGrafter"/>
</dbReference>
<evidence type="ECO:0000256" key="5">
    <source>
        <dbReference type="SAM" id="MobiDB-lite"/>
    </source>
</evidence>
<proteinExistence type="inferred from homology"/>
<dbReference type="GO" id="GO:0006397">
    <property type="term" value="P:mRNA processing"/>
    <property type="evidence" value="ECO:0007669"/>
    <property type="project" value="UniProtKB-KW"/>
</dbReference>
<dbReference type="STRING" id="2020962.A0A2N1JDN5"/>
<evidence type="ECO:0000256" key="1">
    <source>
        <dbReference type="ARBA" id="ARBA00004496"/>
    </source>
</evidence>
<keyword evidence="4" id="KW-0507">mRNA processing</keyword>
<dbReference type="InterPro" id="IPR010334">
    <property type="entry name" value="Dcp1"/>
</dbReference>
<dbReference type="GO" id="GO:0031087">
    <property type="term" value="P:deadenylation-independent decapping of nuclear-transcribed mRNA"/>
    <property type="evidence" value="ECO:0007669"/>
    <property type="project" value="TreeGrafter"/>
</dbReference>
<gene>
    <name evidence="6" type="ORF">MVES_001575</name>
</gene>
<dbReference type="GO" id="GO:0000290">
    <property type="term" value="P:deadenylation-dependent decapping of nuclear-transcribed mRNA"/>
    <property type="evidence" value="ECO:0007669"/>
    <property type="project" value="InterPro"/>
</dbReference>
<evidence type="ECO:0000256" key="2">
    <source>
        <dbReference type="ARBA" id="ARBA00008778"/>
    </source>
</evidence>
<dbReference type="EMBL" id="KZ454989">
    <property type="protein sequence ID" value="PKI84659.1"/>
    <property type="molecule type" value="Genomic_DNA"/>
</dbReference>
<comment type="subcellular location">
    <subcellularLocation>
        <location evidence="1">Cytoplasm</location>
    </subcellularLocation>
</comment>
<dbReference type="GO" id="GO:0000932">
    <property type="term" value="C:P-body"/>
    <property type="evidence" value="ECO:0007669"/>
    <property type="project" value="TreeGrafter"/>
</dbReference>
<dbReference type="OrthoDB" id="440673at2759"/>
<evidence type="ECO:0000313" key="6">
    <source>
        <dbReference type="EMBL" id="PKI84659.1"/>
    </source>
</evidence>
<organism evidence="6 7">
    <name type="scientific">Malassezia vespertilionis</name>
    <dbReference type="NCBI Taxonomy" id="2020962"/>
    <lineage>
        <taxon>Eukaryota</taxon>
        <taxon>Fungi</taxon>
        <taxon>Dikarya</taxon>
        <taxon>Basidiomycota</taxon>
        <taxon>Ustilaginomycotina</taxon>
        <taxon>Malasseziomycetes</taxon>
        <taxon>Malasseziales</taxon>
        <taxon>Malasseziaceae</taxon>
        <taxon>Malassezia</taxon>
    </lineage>
</organism>
<accession>A0A2N1JDN5</accession>
<dbReference type="Gene3D" id="2.30.29.30">
    <property type="entry name" value="Pleckstrin-homology domain (PH domain)/Phosphotyrosine-binding domain (PTB)"/>
    <property type="match status" value="2"/>
</dbReference>